<feature type="compositionally biased region" description="Polar residues" evidence="4">
    <location>
        <begin position="515"/>
        <end position="544"/>
    </location>
</feature>
<organism evidence="6 7">
    <name type="scientific">Iris pallida</name>
    <name type="common">Sweet iris</name>
    <dbReference type="NCBI Taxonomy" id="29817"/>
    <lineage>
        <taxon>Eukaryota</taxon>
        <taxon>Viridiplantae</taxon>
        <taxon>Streptophyta</taxon>
        <taxon>Embryophyta</taxon>
        <taxon>Tracheophyta</taxon>
        <taxon>Spermatophyta</taxon>
        <taxon>Magnoliopsida</taxon>
        <taxon>Liliopsida</taxon>
        <taxon>Asparagales</taxon>
        <taxon>Iridaceae</taxon>
        <taxon>Iridoideae</taxon>
        <taxon>Irideae</taxon>
        <taxon>Iris</taxon>
    </lineage>
</organism>
<reference evidence="6" key="1">
    <citation type="journal article" date="2023" name="GigaByte">
        <title>Genome assembly of the bearded iris, Iris pallida Lam.</title>
        <authorList>
            <person name="Bruccoleri R.E."/>
            <person name="Oakeley E.J."/>
            <person name="Faust A.M.E."/>
            <person name="Altorfer M."/>
            <person name="Dessus-Babus S."/>
            <person name="Burckhardt D."/>
            <person name="Oertli M."/>
            <person name="Naumann U."/>
            <person name="Petersen F."/>
            <person name="Wong J."/>
        </authorList>
    </citation>
    <scope>NUCLEOTIDE SEQUENCE</scope>
    <source>
        <strain evidence="6">GSM-AAB239-AS_SAM_17_03QT</strain>
    </source>
</reference>
<dbReference type="Pfam" id="PF03638">
    <property type="entry name" value="TCR"/>
    <property type="match status" value="2"/>
</dbReference>
<keyword evidence="7" id="KW-1185">Reference proteome</keyword>
<comment type="subcellular location">
    <subcellularLocation>
        <location evidence="1">Nucleus</location>
    </subcellularLocation>
</comment>
<evidence type="ECO:0000256" key="2">
    <source>
        <dbReference type="ARBA" id="ARBA00007267"/>
    </source>
</evidence>
<sequence length="544" mass="59240">MESSSSAPSDFPPKKLVRQLDFTSTTSYSGGGTPALLQPAAPPVHETQPASAPAPPVSGLPFLRPPHIAVKQESPNSRPRPVFEVKDGTPTRKKNCNCKHSRCLKLYCECFASGVYCDGCNCTKCCNNVENEAARQEAVEATLERNPNAFRPKIGSSPHAIRDRREESGELALVGKHNKGCHCKKSGCLKKYCECFQANILCSENCKCMDCKNFEGSEERRALFHGDHDNTMSYVQQAANAVLSGPMGPAGYGSPSASKKRKHQELVFGTSVKDQPIHRLAQFQQPSHLKPPGPAAFVSLIPFGRTINPAALGFSKVTYRSPLADLVQSEDAKQLCRMLVLASGAAAKSFTDRKAKEEKLAETNHMDSSLPSSSHVRDESQKESDVQKISVDHRSSRPHADNMSTEESGSDCADVQKVNRPMSPGTMALMCDEQDTIFMSSRNPIASQKPPDNQSISEVYVEQERAVLKAFRDSLLKLINCGREREAESSSMMAMKPDLPNLQDPVINGIGRPPLQSNGHVSKTVNAIPASSNNHRPPQSGQQG</sequence>
<dbReference type="Proteomes" id="UP001140949">
    <property type="component" value="Unassembled WGS sequence"/>
</dbReference>
<dbReference type="GO" id="GO:0005634">
    <property type="term" value="C:nucleus"/>
    <property type="evidence" value="ECO:0007669"/>
    <property type="project" value="UniProtKB-SubCell"/>
</dbReference>
<feature type="region of interest" description="Disordered" evidence="4">
    <location>
        <begin position="1"/>
        <end position="91"/>
    </location>
</feature>
<feature type="compositionally biased region" description="Basic and acidic residues" evidence="4">
    <location>
        <begin position="375"/>
        <end position="400"/>
    </location>
</feature>
<evidence type="ECO:0000313" key="6">
    <source>
        <dbReference type="EMBL" id="KAJ6792425.1"/>
    </source>
</evidence>
<comment type="similarity">
    <text evidence="2">Belongs to the lin-54 family.</text>
</comment>
<dbReference type="SMART" id="SM01114">
    <property type="entry name" value="CXC"/>
    <property type="match status" value="2"/>
</dbReference>
<gene>
    <name evidence="6" type="ORF">M6B38_239455</name>
</gene>
<evidence type="ECO:0000256" key="1">
    <source>
        <dbReference type="ARBA" id="ARBA00004123"/>
    </source>
</evidence>
<dbReference type="PANTHER" id="PTHR12446">
    <property type="entry name" value="TESMIN/TSO1-RELATED"/>
    <property type="match status" value="1"/>
</dbReference>
<proteinExistence type="inferred from homology"/>
<protein>
    <submittedName>
        <fullName evidence="6">Protein tesmin/TSO1-like CXC 5 isoform X1</fullName>
    </submittedName>
</protein>
<dbReference type="EMBL" id="JANAVB010043618">
    <property type="protein sequence ID" value="KAJ6792425.1"/>
    <property type="molecule type" value="Genomic_DNA"/>
</dbReference>
<accession>A0AAX6DL29</accession>
<feature type="region of interest" description="Disordered" evidence="4">
    <location>
        <begin position="358"/>
        <end position="418"/>
    </location>
</feature>
<evidence type="ECO:0000256" key="4">
    <source>
        <dbReference type="SAM" id="MobiDB-lite"/>
    </source>
</evidence>
<evidence type="ECO:0000256" key="3">
    <source>
        <dbReference type="ARBA" id="ARBA00023242"/>
    </source>
</evidence>
<keyword evidence="3" id="KW-0539">Nucleus</keyword>
<feature type="compositionally biased region" description="Basic and acidic residues" evidence="4">
    <location>
        <begin position="81"/>
        <end position="90"/>
    </location>
</feature>
<comment type="caution">
    <text evidence="6">The sequence shown here is derived from an EMBL/GenBank/DDBJ whole genome shotgun (WGS) entry which is preliminary data.</text>
</comment>
<dbReference type="InterPro" id="IPR005172">
    <property type="entry name" value="CRC"/>
</dbReference>
<evidence type="ECO:0000313" key="7">
    <source>
        <dbReference type="Proteomes" id="UP001140949"/>
    </source>
</evidence>
<name>A0AAX6DL29_IRIPA</name>
<dbReference type="InterPro" id="IPR028307">
    <property type="entry name" value="Lin-54_fam"/>
</dbReference>
<dbReference type="AlphaFoldDB" id="A0AAX6DL29"/>
<dbReference type="PROSITE" id="PS51634">
    <property type="entry name" value="CRC"/>
    <property type="match status" value="1"/>
</dbReference>
<dbReference type="PANTHER" id="PTHR12446:SF34">
    <property type="entry name" value="PROTEIN LIN-54 HOMOLOG"/>
    <property type="match status" value="1"/>
</dbReference>
<evidence type="ECO:0000259" key="5">
    <source>
        <dbReference type="PROSITE" id="PS51634"/>
    </source>
</evidence>
<reference evidence="6" key="2">
    <citation type="submission" date="2023-04" db="EMBL/GenBank/DDBJ databases">
        <authorList>
            <person name="Bruccoleri R.E."/>
            <person name="Oakeley E.J."/>
            <person name="Faust A.-M."/>
            <person name="Dessus-Babus S."/>
            <person name="Altorfer M."/>
            <person name="Burckhardt D."/>
            <person name="Oertli M."/>
            <person name="Naumann U."/>
            <person name="Petersen F."/>
            <person name="Wong J."/>
        </authorList>
    </citation>
    <scope>NUCLEOTIDE SEQUENCE</scope>
    <source>
        <strain evidence="6">GSM-AAB239-AS_SAM_17_03QT</strain>
        <tissue evidence="6">Leaf</tissue>
    </source>
</reference>
<dbReference type="GO" id="GO:0006355">
    <property type="term" value="P:regulation of DNA-templated transcription"/>
    <property type="evidence" value="ECO:0007669"/>
    <property type="project" value="TreeGrafter"/>
</dbReference>
<dbReference type="InterPro" id="IPR033467">
    <property type="entry name" value="Tesmin/TSO1-like_CXC"/>
</dbReference>
<feature type="region of interest" description="Disordered" evidence="4">
    <location>
        <begin position="489"/>
        <end position="544"/>
    </location>
</feature>
<feature type="domain" description="CRC" evidence="5">
    <location>
        <begin position="92"/>
        <end position="216"/>
    </location>
</feature>